<evidence type="ECO:0000256" key="1">
    <source>
        <dbReference type="ARBA" id="ARBA00009809"/>
    </source>
</evidence>
<dbReference type="Gene3D" id="3.20.20.80">
    <property type="entry name" value="Glycosidases"/>
    <property type="match status" value="1"/>
</dbReference>
<proteinExistence type="inferred from homology"/>
<reference evidence="3 4" key="1">
    <citation type="submission" date="2015-01" db="EMBL/GenBank/DDBJ databases">
        <title>Evolution of Trichinella species and genotypes.</title>
        <authorList>
            <person name="Korhonen P.K."/>
            <person name="Edoardo P."/>
            <person name="Giuseppe L.R."/>
            <person name="Gasser R.B."/>
        </authorList>
    </citation>
    <scope>NUCLEOTIDE SEQUENCE [LARGE SCALE GENOMIC DNA]</scope>
    <source>
        <strain evidence="3">ISS141</strain>
    </source>
</reference>
<dbReference type="Proteomes" id="UP000054815">
    <property type="component" value="Unassembled WGS sequence"/>
</dbReference>
<dbReference type="InterPro" id="IPR017853">
    <property type="entry name" value="GH"/>
</dbReference>
<dbReference type="InterPro" id="IPR001944">
    <property type="entry name" value="Glycoside_Hdrlase_35"/>
</dbReference>
<protein>
    <submittedName>
        <fullName evidence="3">Beta-galactosidase</fullName>
    </submittedName>
</protein>
<dbReference type="PRINTS" id="PR00742">
    <property type="entry name" value="GLHYDRLASE35"/>
</dbReference>
<evidence type="ECO:0000313" key="3">
    <source>
        <dbReference type="EMBL" id="KRX93467.1"/>
    </source>
</evidence>
<dbReference type="GO" id="GO:0005975">
    <property type="term" value="P:carbohydrate metabolic process"/>
    <property type="evidence" value="ECO:0007669"/>
    <property type="project" value="InterPro"/>
</dbReference>
<dbReference type="GO" id="GO:0004553">
    <property type="term" value="F:hydrolase activity, hydrolyzing O-glycosyl compounds"/>
    <property type="evidence" value="ECO:0007669"/>
    <property type="project" value="InterPro"/>
</dbReference>
<evidence type="ECO:0000313" key="4">
    <source>
        <dbReference type="Proteomes" id="UP000054815"/>
    </source>
</evidence>
<dbReference type="EMBL" id="JYDU01000088">
    <property type="protein sequence ID" value="KRX93467.1"/>
    <property type="molecule type" value="Genomic_DNA"/>
</dbReference>
<feature type="non-terminal residue" evidence="3">
    <location>
        <position position="1"/>
    </location>
</feature>
<gene>
    <name evidence="3" type="primary">GLB1</name>
    <name evidence="3" type="ORF">T4E_9318</name>
</gene>
<feature type="non-terminal residue" evidence="3">
    <location>
        <position position="114"/>
    </location>
</feature>
<dbReference type="STRING" id="6337.A0A0V0Y046"/>
<feature type="domain" description="Glycoside hydrolase 35 catalytic" evidence="2">
    <location>
        <begin position="22"/>
        <end position="114"/>
    </location>
</feature>
<accession>A0A0V0Y046</accession>
<evidence type="ECO:0000259" key="2">
    <source>
        <dbReference type="Pfam" id="PF01301"/>
    </source>
</evidence>
<dbReference type="Pfam" id="PF01301">
    <property type="entry name" value="Glyco_hydro_35"/>
    <property type="match status" value="1"/>
</dbReference>
<name>A0A0V0Y046_TRIPS</name>
<sequence>AHRWQDIFQQRKFEIDFENDRFLKDGKPYRYIAGEIHYFRIPEIYWSDRLIKVRAAGLNAVQTYVPWNLHEPLPGEYNFDGMANLPVFLQTAQQLGLDVILRPGPYICAEWENG</sequence>
<dbReference type="SUPFAM" id="SSF51445">
    <property type="entry name" value="(Trans)glycosidases"/>
    <property type="match status" value="1"/>
</dbReference>
<dbReference type="InterPro" id="IPR031330">
    <property type="entry name" value="Gly_Hdrlase_35_cat"/>
</dbReference>
<comment type="caution">
    <text evidence="3">The sequence shown here is derived from an EMBL/GenBank/DDBJ whole genome shotgun (WGS) entry which is preliminary data.</text>
</comment>
<dbReference type="PANTHER" id="PTHR23421">
    <property type="entry name" value="BETA-GALACTOSIDASE RELATED"/>
    <property type="match status" value="1"/>
</dbReference>
<comment type="similarity">
    <text evidence="1">Belongs to the glycosyl hydrolase 35 family.</text>
</comment>
<organism evidence="3 4">
    <name type="scientific">Trichinella pseudospiralis</name>
    <name type="common">Parasitic roundworm</name>
    <dbReference type="NCBI Taxonomy" id="6337"/>
    <lineage>
        <taxon>Eukaryota</taxon>
        <taxon>Metazoa</taxon>
        <taxon>Ecdysozoa</taxon>
        <taxon>Nematoda</taxon>
        <taxon>Enoplea</taxon>
        <taxon>Dorylaimia</taxon>
        <taxon>Trichinellida</taxon>
        <taxon>Trichinellidae</taxon>
        <taxon>Trichinella</taxon>
    </lineage>
</organism>
<dbReference type="AlphaFoldDB" id="A0A0V0Y046"/>